<evidence type="ECO:0000256" key="9">
    <source>
        <dbReference type="ARBA" id="ARBA00023242"/>
    </source>
</evidence>
<name>A0A075A1X7_OPIVI</name>
<keyword evidence="9" id="KW-0539">Nucleus</keyword>
<dbReference type="InterPro" id="IPR029071">
    <property type="entry name" value="Ubiquitin-like_domsf"/>
</dbReference>
<feature type="region of interest" description="Disordered" evidence="10">
    <location>
        <begin position="543"/>
        <end position="574"/>
    </location>
</feature>
<dbReference type="SUPFAM" id="SSF54236">
    <property type="entry name" value="Ubiquitin-like"/>
    <property type="match status" value="1"/>
</dbReference>
<comment type="similarity">
    <text evidence="3">Belongs to the peptidase C19 family.</text>
</comment>
<dbReference type="STRING" id="6198.A0A075A1X7"/>
<reference evidence="13 14" key="1">
    <citation type="submission" date="2013-11" db="EMBL/GenBank/DDBJ databases">
        <title>Opisthorchis viverrini - life in the bile duct.</title>
        <authorList>
            <person name="Young N.D."/>
            <person name="Nagarajan N."/>
            <person name="Lin S.J."/>
            <person name="Korhonen P.K."/>
            <person name="Jex A.R."/>
            <person name="Hall R.S."/>
            <person name="Safavi-Hemami H."/>
            <person name="Kaewkong W."/>
            <person name="Bertrand D."/>
            <person name="Gao S."/>
            <person name="Seet Q."/>
            <person name="Wongkham S."/>
            <person name="Teh B.T."/>
            <person name="Wongkham C."/>
            <person name="Intapan P.M."/>
            <person name="Maleewong W."/>
            <person name="Yang X."/>
            <person name="Hu M."/>
            <person name="Wang Z."/>
            <person name="Hofmann A."/>
            <person name="Sternberg P.W."/>
            <person name="Tan P."/>
            <person name="Wang J."/>
            <person name="Gasser R.B."/>
        </authorList>
    </citation>
    <scope>NUCLEOTIDE SEQUENCE [LARGE SCALE GENOMIC DNA]</scope>
</reference>
<evidence type="ECO:0000313" key="14">
    <source>
        <dbReference type="Proteomes" id="UP000054324"/>
    </source>
</evidence>
<keyword evidence="7" id="KW-0378">Hydrolase</keyword>
<evidence type="ECO:0000259" key="11">
    <source>
        <dbReference type="PROSITE" id="PS50053"/>
    </source>
</evidence>
<dbReference type="OrthoDB" id="289038at2759"/>
<comment type="catalytic activity">
    <reaction evidence="1">
        <text>Thiol-dependent hydrolysis of ester, thioester, amide, peptide and isopeptide bonds formed by the C-terminal Gly of ubiquitin (a 76-residue protein attached to proteins as an intracellular targeting signal).</text>
        <dbReference type="EC" id="3.4.19.12"/>
    </reaction>
</comment>
<evidence type="ECO:0000256" key="3">
    <source>
        <dbReference type="ARBA" id="ARBA00009085"/>
    </source>
</evidence>
<feature type="compositionally biased region" description="Polar residues" evidence="10">
    <location>
        <begin position="1026"/>
        <end position="1037"/>
    </location>
</feature>
<dbReference type="InterPro" id="IPR000626">
    <property type="entry name" value="Ubiquitin-like_dom"/>
</dbReference>
<feature type="domain" description="Ubiquitin-like" evidence="11">
    <location>
        <begin position="1312"/>
        <end position="1383"/>
    </location>
</feature>
<evidence type="ECO:0000256" key="1">
    <source>
        <dbReference type="ARBA" id="ARBA00000707"/>
    </source>
</evidence>
<feature type="domain" description="USP" evidence="12">
    <location>
        <begin position="230"/>
        <end position="540"/>
    </location>
</feature>
<dbReference type="GO" id="GO:0005829">
    <property type="term" value="C:cytosol"/>
    <property type="evidence" value="ECO:0007669"/>
    <property type="project" value="TreeGrafter"/>
</dbReference>
<dbReference type="PANTHER" id="PTHR24006">
    <property type="entry name" value="UBIQUITIN CARBOXYL-TERMINAL HYDROLASE"/>
    <property type="match status" value="1"/>
</dbReference>
<dbReference type="PROSITE" id="PS00973">
    <property type="entry name" value="USP_2"/>
    <property type="match status" value="1"/>
</dbReference>
<dbReference type="InterPro" id="IPR050164">
    <property type="entry name" value="Peptidase_C19"/>
</dbReference>
<dbReference type="Proteomes" id="UP000054324">
    <property type="component" value="Unassembled WGS sequence"/>
</dbReference>
<dbReference type="EMBL" id="KL596625">
    <property type="protein sequence ID" value="KER33371.1"/>
    <property type="molecule type" value="Genomic_DNA"/>
</dbReference>
<accession>A0A075A1X7</accession>
<feature type="region of interest" description="Disordered" evidence="10">
    <location>
        <begin position="1016"/>
        <end position="1037"/>
    </location>
</feature>
<dbReference type="GO" id="GO:0004197">
    <property type="term" value="F:cysteine-type endopeptidase activity"/>
    <property type="evidence" value="ECO:0007669"/>
    <property type="project" value="InterPro"/>
</dbReference>
<evidence type="ECO:0000256" key="10">
    <source>
        <dbReference type="SAM" id="MobiDB-lite"/>
    </source>
</evidence>
<dbReference type="GO" id="GO:0005634">
    <property type="term" value="C:nucleus"/>
    <property type="evidence" value="ECO:0007669"/>
    <property type="project" value="UniProtKB-SubCell"/>
</dbReference>
<organism evidence="13 14">
    <name type="scientific">Opisthorchis viverrini</name>
    <name type="common">Southeast Asian liver fluke</name>
    <dbReference type="NCBI Taxonomy" id="6198"/>
    <lineage>
        <taxon>Eukaryota</taxon>
        <taxon>Metazoa</taxon>
        <taxon>Spiralia</taxon>
        <taxon>Lophotrochozoa</taxon>
        <taxon>Platyhelminthes</taxon>
        <taxon>Trematoda</taxon>
        <taxon>Digenea</taxon>
        <taxon>Opisthorchiida</taxon>
        <taxon>Opisthorchiata</taxon>
        <taxon>Opisthorchiidae</taxon>
        <taxon>Opisthorchis</taxon>
    </lineage>
</organism>
<dbReference type="SUPFAM" id="SSF54001">
    <property type="entry name" value="Cysteine proteinases"/>
    <property type="match status" value="1"/>
</dbReference>
<gene>
    <name evidence="13" type="ORF">T265_12610</name>
</gene>
<evidence type="ECO:0000256" key="7">
    <source>
        <dbReference type="ARBA" id="ARBA00022801"/>
    </source>
</evidence>
<dbReference type="Gene3D" id="3.90.70.10">
    <property type="entry name" value="Cysteine proteinases"/>
    <property type="match status" value="1"/>
</dbReference>
<evidence type="ECO:0000259" key="12">
    <source>
        <dbReference type="PROSITE" id="PS50235"/>
    </source>
</evidence>
<dbReference type="InterPro" id="IPR038765">
    <property type="entry name" value="Papain-like_cys_pep_sf"/>
</dbReference>
<dbReference type="PANTHER" id="PTHR24006:SF722">
    <property type="entry name" value="UBIQUITIN CARBOXYL-TERMINAL HYDROLASE 48"/>
    <property type="match status" value="1"/>
</dbReference>
<dbReference type="PROSITE" id="PS50235">
    <property type="entry name" value="USP_3"/>
    <property type="match status" value="1"/>
</dbReference>
<sequence length="1440" mass="161626">MPQTFLNIISSLYFQTFRRVRDAESYSKPSVNKTRLVDLEYADDIVLVLGEVFPDELTKVIQFVALQFVPTKCKVMRLDLLPLDTLLKIQGQALEIVEPSQCKAPVAFANEVTMLSEWCISESQGICVSGYTTGCFCMAVELACLISGTGASSVAARKGAFGCATGTPIEECVQHQKLCWLEHALPMPHHRLPKRMLFSMPVSEWRKQRGDQPLTLQKSMKEITERLGAVGATPLPKWGPRDPHCAWLETLQDMAATRCQWRSCFDDTGIVYQLQLVFSQLQLSNCGVVDPGGLIEALRLCEEEQQDAPEFHCLFMHLLESRFQEAGLTVVDDLLRGEYPSKFLELSLKVSSNTLQGCIRDHLKEEPLTGENQYACPRCSQKRDGVRSTYITKAPSLLCIQFLRFTYDPRTSQRKKQKAAVRLPDVIELIEFDDESGDPTVEHPCSVKCLAHQYDTNGPRKYRLRGVLLHIGKQPTSGHYVAVVRESGSPNESKESSETRQGTEFWTVCNDMEVCTIPAEKFNLSKVNGSTKALQALLNSNPIKLSPETDDASTSLNGPNARRAAKSRGPHIKKRRQDLLNATAAEDSDLSACQSEPEVGDQEFFEGAAVNGTQENQRWYSSSNAYMVFYESIDEQSAEPIVCIPDHLRQLVEDVNSSKREELYAQQSARSKQLSALRELLQDIWPPDFNSESLTPDTLKSFSLVPTQWLKEWLSNPEQAAPDLPKQPDTSGANVGTSNGPISCIFPFCEHGRVPIDLDSSTYRAVSTAGLRRRLADSISTPSPTDSNEKLDQTLQCLQPCRDCICHKMALFQLEQAIRTLSKELDAFLRGKSVPQVPLATTGTCSSPVESSEEQPMYYWVGRRSLRQWRSMARDYVSRMYAAVQTLDQQKPPNTTFNSDALCSHGKLRYSSKHLRCIPAELWHSLVALFPAAETIPNFPAIPVTSQKCPDCEQLERNVMERASRERQMLSNLLLPSSRRQLTPTLDRFPLVDESLLAHVVIRDCLSSRENQNSYLHKVDSMPSEKASQPSSETTNEIRIPKGEQEISQPPRLAVYLVPTEFLNRWRRFVKNPQPETAPDHLPSGLNGNGVLCEHGKLTRPWWEMVSDSILSPLSTYEWNVFRQFYPSIGSMDCSNPQIDSSESDEDENTTGSNARIAFPDLFVLPSAESKEEWSLRPADYASVCTECYAQLVAQRNSYKNARIRVRLVSGFEEAYTAWLLDPQSGEDVVITETQNEPINHLESTPHQLVTISEQDAPAEISSRLPETVPTERTFDGASQAESSFAYQNAKPCVEKHMGRRRSKTAKLEQPFVRRSNRQRLNPNDTVVYGSSDDSLQQIKVQLMQLIGVTPSDQHLFYRGVELSDHSKTLQDLNVYADSLLFLWTDSPVWTGGVENSSMYKPSSTPESTSKTVTLPRNTTCKPNIGPVELGFKGTRLLEN</sequence>
<dbReference type="InterPro" id="IPR028889">
    <property type="entry name" value="USP"/>
</dbReference>
<keyword evidence="8" id="KW-0788">Thiol protease</keyword>
<dbReference type="EC" id="3.4.19.12" evidence="4"/>
<dbReference type="Pfam" id="PF00240">
    <property type="entry name" value="ubiquitin"/>
    <property type="match status" value="1"/>
</dbReference>
<comment type="subcellular location">
    <subcellularLocation>
        <location evidence="2">Nucleus</location>
    </subcellularLocation>
</comment>
<protein>
    <recommendedName>
        <fullName evidence="4">ubiquitinyl hydrolase 1</fullName>
        <ecNumber evidence="4">3.4.19.12</ecNumber>
    </recommendedName>
</protein>
<evidence type="ECO:0000256" key="2">
    <source>
        <dbReference type="ARBA" id="ARBA00004123"/>
    </source>
</evidence>
<dbReference type="CTD" id="20326778"/>
<evidence type="ECO:0000256" key="6">
    <source>
        <dbReference type="ARBA" id="ARBA00022786"/>
    </source>
</evidence>
<dbReference type="KEGG" id="ovi:T265_12610"/>
<evidence type="ECO:0000256" key="8">
    <source>
        <dbReference type="ARBA" id="ARBA00022807"/>
    </source>
</evidence>
<keyword evidence="6" id="KW-0833">Ubl conjugation pathway</keyword>
<evidence type="ECO:0000313" key="13">
    <source>
        <dbReference type="EMBL" id="KER33371.1"/>
    </source>
</evidence>
<dbReference type="Gene3D" id="3.10.20.90">
    <property type="entry name" value="Phosphatidylinositol 3-kinase Catalytic Subunit, Chain A, domain 1"/>
    <property type="match status" value="1"/>
</dbReference>
<dbReference type="CDD" id="cd01795">
    <property type="entry name" value="Ubl_USP48"/>
    <property type="match status" value="1"/>
</dbReference>
<keyword evidence="5" id="KW-0645">Protease</keyword>
<dbReference type="InterPro" id="IPR018200">
    <property type="entry name" value="USP_CS"/>
</dbReference>
<dbReference type="InterPro" id="IPR044743">
    <property type="entry name" value="Ubl_USP48"/>
</dbReference>
<keyword evidence="14" id="KW-1185">Reference proteome</keyword>
<evidence type="ECO:0000256" key="5">
    <source>
        <dbReference type="ARBA" id="ARBA00022670"/>
    </source>
</evidence>
<dbReference type="GeneID" id="20326778"/>
<proteinExistence type="inferred from homology"/>
<dbReference type="GO" id="GO:0016579">
    <property type="term" value="P:protein deubiquitination"/>
    <property type="evidence" value="ECO:0007669"/>
    <property type="project" value="InterPro"/>
</dbReference>
<dbReference type="RefSeq" id="XP_009162883.1">
    <property type="nucleotide sequence ID" value="XM_009164619.1"/>
</dbReference>
<dbReference type="GO" id="GO:0006508">
    <property type="term" value="P:proteolysis"/>
    <property type="evidence" value="ECO:0007669"/>
    <property type="project" value="UniProtKB-KW"/>
</dbReference>
<dbReference type="Pfam" id="PF00443">
    <property type="entry name" value="UCH"/>
    <property type="match status" value="1"/>
</dbReference>
<dbReference type="PROSITE" id="PS50053">
    <property type="entry name" value="UBIQUITIN_2"/>
    <property type="match status" value="1"/>
</dbReference>
<feature type="compositionally biased region" description="Basic residues" evidence="10">
    <location>
        <begin position="563"/>
        <end position="574"/>
    </location>
</feature>
<dbReference type="GO" id="GO:0004843">
    <property type="term" value="F:cysteine-type deubiquitinase activity"/>
    <property type="evidence" value="ECO:0007669"/>
    <property type="project" value="UniProtKB-EC"/>
</dbReference>
<evidence type="ECO:0000256" key="4">
    <source>
        <dbReference type="ARBA" id="ARBA00012759"/>
    </source>
</evidence>
<dbReference type="InterPro" id="IPR001394">
    <property type="entry name" value="Peptidase_C19_UCH"/>
</dbReference>